<feature type="non-terminal residue" evidence="2">
    <location>
        <position position="1"/>
    </location>
</feature>
<name>A0AAE0QNV7_9TELE</name>
<evidence type="ECO:0000313" key="3">
    <source>
        <dbReference type="Proteomes" id="UP001274896"/>
    </source>
</evidence>
<feature type="domain" description="Reverse transcriptase/retrotransposon-derived protein RNase H-like" evidence="1">
    <location>
        <begin position="128"/>
        <end position="207"/>
    </location>
</feature>
<dbReference type="Pfam" id="PF17919">
    <property type="entry name" value="RT_RNaseH_2"/>
    <property type="match status" value="1"/>
</dbReference>
<protein>
    <recommendedName>
        <fullName evidence="1">Reverse transcriptase/retrotransposon-derived protein RNase H-like domain-containing protein</fullName>
    </recommendedName>
</protein>
<dbReference type="InterPro" id="IPR051320">
    <property type="entry name" value="Viral_Replic_Matur_Polypro"/>
</dbReference>
<dbReference type="InterPro" id="IPR043128">
    <property type="entry name" value="Rev_trsase/Diguanyl_cyclase"/>
</dbReference>
<dbReference type="PANTHER" id="PTHR33064">
    <property type="entry name" value="POL PROTEIN"/>
    <property type="match status" value="1"/>
</dbReference>
<dbReference type="AlphaFoldDB" id="A0AAE0QNV7"/>
<evidence type="ECO:0000259" key="1">
    <source>
        <dbReference type="Pfam" id="PF17919"/>
    </source>
</evidence>
<dbReference type="Proteomes" id="UP001274896">
    <property type="component" value="Unassembled WGS sequence"/>
</dbReference>
<sequence length="208" mass="23747">MLKEGIIKESASPWSSPIVVVPKPNGSVHLCNDFWRLNQISDFDSYPPLCRWPHEASGKGLIHFHVRPRQGLLAAPAMFQSLMDIVLRPYKTFATAYQEDVLIHSSTLSDHLFHLDLTKKCQLDQVQWTEETKQAILQLKTALTSYPVLQNPNFSLPFTLYTDASETLLRAVLSQEFKGEEHRVLYMSMKLTLTEKDNTAIERQAFAT</sequence>
<accession>A0AAE0QNV7</accession>
<keyword evidence="3" id="KW-1185">Reference proteome</keyword>
<dbReference type="SUPFAM" id="SSF56672">
    <property type="entry name" value="DNA/RNA polymerases"/>
    <property type="match status" value="1"/>
</dbReference>
<comment type="caution">
    <text evidence="2">The sequence shown here is derived from an EMBL/GenBank/DDBJ whole genome shotgun (WGS) entry which is preliminary data.</text>
</comment>
<dbReference type="PANTHER" id="PTHR33064:SF29">
    <property type="entry name" value="PEPTIDASE A2 DOMAIN-CONTAINING PROTEIN-RELATED"/>
    <property type="match status" value="1"/>
</dbReference>
<evidence type="ECO:0000313" key="2">
    <source>
        <dbReference type="EMBL" id="KAK3526531.1"/>
    </source>
</evidence>
<organism evidence="2 3">
    <name type="scientific">Hemibagrus guttatus</name>
    <dbReference type="NCBI Taxonomy" id="175788"/>
    <lineage>
        <taxon>Eukaryota</taxon>
        <taxon>Metazoa</taxon>
        <taxon>Chordata</taxon>
        <taxon>Craniata</taxon>
        <taxon>Vertebrata</taxon>
        <taxon>Euteleostomi</taxon>
        <taxon>Actinopterygii</taxon>
        <taxon>Neopterygii</taxon>
        <taxon>Teleostei</taxon>
        <taxon>Ostariophysi</taxon>
        <taxon>Siluriformes</taxon>
        <taxon>Bagridae</taxon>
        <taxon>Hemibagrus</taxon>
    </lineage>
</organism>
<dbReference type="InterPro" id="IPR043502">
    <property type="entry name" value="DNA/RNA_pol_sf"/>
</dbReference>
<gene>
    <name evidence="2" type="ORF">QTP70_030689</name>
</gene>
<proteinExistence type="predicted"/>
<reference evidence="2" key="1">
    <citation type="submission" date="2023-06" db="EMBL/GenBank/DDBJ databases">
        <title>Male Hemibagrus guttatus genome.</title>
        <authorList>
            <person name="Bian C."/>
        </authorList>
    </citation>
    <scope>NUCLEOTIDE SEQUENCE</scope>
    <source>
        <strain evidence="2">Male_cb2023</strain>
        <tissue evidence="2">Muscle</tissue>
    </source>
</reference>
<dbReference type="Gene3D" id="3.30.70.270">
    <property type="match status" value="1"/>
</dbReference>
<dbReference type="InterPro" id="IPR041577">
    <property type="entry name" value="RT_RNaseH_2"/>
</dbReference>
<dbReference type="EMBL" id="JAUCMX010000013">
    <property type="protein sequence ID" value="KAK3526531.1"/>
    <property type="molecule type" value="Genomic_DNA"/>
</dbReference>
<dbReference type="Gene3D" id="3.10.20.370">
    <property type="match status" value="1"/>
</dbReference>
<dbReference type="Gene3D" id="3.10.10.10">
    <property type="entry name" value="HIV Type 1 Reverse Transcriptase, subunit A, domain 1"/>
    <property type="match status" value="2"/>
</dbReference>